<evidence type="ECO:0000313" key="3">
    <source>
        <dbReference type="EMBL" id="QDV81737.1"/>
    </source>
</evidence>
<dbReference type="RefSeq" id="WP_145207490.1">
    <property type="nucleotide sequence ID" value="NZ_CP036432.1"/>
</dbReference>
<keyword evidence="2" id="KW-1133">Transmembrane helix</keyword>
<keyword evidence="2" id="KW-0812">Transmembrane</keyword>
<evidence type="ECO:0000256" key="1">
    <source>
        <dbReference type="SAM" id="Coils"/>
    </source>
</evidence>
<organism evidence="3 4">
    <name type="scientific">Stieleria magnilauensis</name>
    <dbReference type="NCBI Taxonomy" id="2527963"/>
    <lineage>
        <taxon>Bacteria</taxon>
        <taxon>Pseudomonadati</taxon>
        <taxon>Planctomycetota</taxon>
        <taxon>Planctomycetia</taxon>
        <taxon>Pirellulales</taxon>
        <taxon>Pirellulaceae</taxon>
        <taxon>Stieleria</taxon>
    </lineage>
</organism>
<proteinExistence type="predicted"/>
<accession>A0ABX5XJ28</accession>
<keyword evidence="2" id="KW-0472">Membrane</keyword>
<feature type="transmembrane region" description="Helical" evidence="2">
    <location>
        <begin position="62"/>
        <end position="82"/>
    </location>
</feature>
<reference evidence="3 4" key="1">
    <citation type="submission" date="2019-02" db="EMBL/GenBank/DDBJ databases">
        <title>Deep-cultivation of Planctomycetes and their phenomic and genomic characterization uncovers novel biology.</title>
        <authorList>
            <person name="Wiegand S."/>
            <person name="Jogler M."/>
            <person name="Boedeker C."/>
            <person name="Pinto D."/>
            <person name="Vollmers J."/>
            <person name="Rivas-Marin E."/>
            <person name="Kohn T."/>
            <person name="Peeters S.H."/>
            <person name="Heuer A."/>
            <person name="Rast P."/>
            <person name="Oberbeckmann S."/>
            <person name="Bunk B."/>
            <person name="Jeske O."/>
            <person name="Meyerdierks A."/>
            <person name="Storesund J.E."/>
            <person name="Kallscheuer N."/>
            <person name="Luecker S."/>
            <person name="Lage O.M."/>
            <person name="Pohl T."/>
            <person name="Merkel B.J."/>
            <person name="Hornburger P."/>
            <person name="Mueller R.-W."/>
            <person name="Bruemmer F."/>
            <person name="Labrenz M."/>
            <person name="Spormann A.M."/>
            <person name="Op den Camp H."/>
            <person name="Overmann J."/>
            <person name="Amann R."/>
            <person name="Jetten M.S.M."/>
            <person name="Mascher T."/>
            <person name="Medema M.H."/>
            <person name="Devos D.P."/>
            <person name="Kaster A.-K."/>
            <person name="Ovreas L."/>
            <person name="Rohde M."/>
            <person name="Galperin M.Y."/>
            <person name="Jogler C."/>
        </authorList>
    </citation>
    <scope>NUCLEOTIDE SEQUENCE [LARGE SCALE GENOMIC DNA]</scope>
    <source>
        <strain evidence="3 4">TBK1r</strain>
    </source>
</reference>
<dbReference type="EMBL" id="CP036432">
    <property type="protein sequence ID" value="QDV81737.1"/>
    <property type="molecule type" value="Genomic_DNA"/>
</dbReference>
<dbReference type="Proteomes" id="UP000318081">
    <property type="component" value="Chromosome"/>
</dbReference>
<protein>
    <submittedName>
        <fullName evidence="3">Uncharacterized protein</fullName>
    </submittedName>
</protein>
<sequence length="395" mass="44429">MSEQPPSVTAAIGQLFRSIRSKWKGPPDYGEVYRREQVEPTEHLQQIADKFADRGRRLGRRAGWMLAFSLLFIVGGIAVFLVPTEFTDAVAAEREVDEASEVKSGILTQEAEAEVAYLRGRDLYNLYGIFHELDMTLGNYQPGADLAGSPFYGPRIQWARDASRELSASEPTDKRYPFDSFQYHHIEGTTATKVPADVFRLAGQQMRTSGIDLPFLTISLEQLSLAIGGEDEEQAVRTLQRELLALRPLYEDAKREMDRMFVQLDDEAKNRLATTEQLLEAEKRISDALLEVNQTQSDWANQPWVTLLAVRGGVVVLLLYLTTVLLASYRYTQTLSAYYLARADALQLLSHQVDDRLIDAEELQVLLPLLSPDSYRIDQPPAPYESIGQAVAGNR</sequence>
<feature type="coiled-coil region" evidence="1">
    <location>
        <begin position="250"/>
        <end position="298"/>
    </location>
</feature>
<keyword evidence="1" id="KW-0175">Coiled coil</keyword>
<evidence type="ECO:0000256" key="2">
    <source>
        <dbReference type="SAM" id="Phobius"/>
    </source>
</evidence>
<gene>
    <name evidence="3" type="ORF">TBK1r_06570</name>
</gene>
<keyword evidence="4" id="KW-1185">Reference proteome</keyword>
<feature type="transmembrane region" description="Helical" evidence="2">
    <location>
        <begin position="304"/>
        <end position="327"/>
    </location>
</feature>
<name>A0ABX5XJ28_9BACT</name>
<evidence type="ECO:0000313" key="4">
    <source>
        <dbReference type="Proteomes" id="UP000318081"/>
    </source>
</evidence>